<accession>A0AAE0NTF9</accession>
<feature type="transmembrane region" description="Helical" evidence="2">
    <location>
        <begin position="243"/>
        <end position="267"/>
    </location>
</feature>
<dbReference type="Proteomes" id="UP001285441">
    <property type="component" value="Unassembled WGS sequence"/>
</dbReference>
<evidence type="ECO:0000256" key="2">
    <source>
        <dbReference type="SAM" id="Phobius"/>
    </source>
</evidence>
<sequence>MHAACESLNQTPTVASVNRVATSCRAELSTGGALPTAVQPCFASIGLPGFAPPSAHSCISSASIICHMTTAPCDPYATHTPAVANGGFEMGELGLWIPSILPNPSVLSPAVNSERPHSDGKSLKITWDNKSDANIWLSPRASSCSRAPLTRCRTGSTRLRPSPTRPRRCRSPSLAAARSTLPPTRTMPTSLRTHGSADPSPFRPPHLWRPCCGFGVRIRGRRTPWPILTKHLSSRHRRGGATLGLFFVMYAYYTCFLFFFFFFGSILSVCIPLQFCSNTINK</sequence>
<feature type="compositionally biased region" description="Low complexity" evidence="1">
    <location>
        <begin position="153"/>
        <end position="162"/>
    </location>
</feature>
<dbReference type="EMBL" id="JAULSW010000003">
    <property type="protein sequence ID" value="KAK3387379.1"/>
    <property type="molecule type" value="Genomic_DNA"/>
</dbReference>
<keyword evidence="2" id="KW-0472">Membrane</keyword>
<proteinExistence type="predicted"/>
<dbReference type="AlphaFoldDB" id="A0AAE0NTF9"/>
<name>A0AAE0NTF9_9PEZI</name>
<organism evidence="3 4">
    <name type="scientific">Podospora didyma</name>
    <dbReference type="NCBI Taxonomy" id="330526"/>
    <lineage>
        <taxon>Eukaryota</taxon>
        <taxon>Fungi</taxon>
        <taxon>Dikarya</taxon>
        <taxon>Ascomycota</taxon>
        <taxon>Pezizomycotina</taxon>
        <taxon>Sordariomycetes</taxon>
        <taxon>Sordariomycetidae</taxon>
        <taxon>Sordariales</taxon>
        <taxon>Podosporaceae</taxon>
        <taxon>Podospora</taxon>
    </lineage>
</organism>
<feature type="compositionally biased region" description="Polar residues" evidence="1">
    <location>
        <begin position="181"/>
        <end position="193"/>
    </location>
</feature>
<comment type="caution">
    <text evidence="3">The sequence shown here is derived from an EMBL/GenBank/DDBJ whole genome shotgun (WGS) entry which is preliminary data.</text>
</comment>
<evidence type="ECO:0000313" key="3">
    <source>
        <dbReference type="EMBL" id="KAK3387379.1"/>
    </source>
</evidence>
<evidence type="ECO:0000256" key="1">
    <source>
        <dbReference type="SAM" id="MobiDB-lite"/>
    </source>
</evidence>
<gene>
    <name evidence="3" type="ORF">B0H63DRAFT_156622</name>
</gene>
<evidence type="ECO:0000313" key="4">
    <source>
        <dbReference type="Proteomes" id="UP001285441"/>
    </source>
</evidence>
<reference evidence="3" key="1">
    <citation type="journal article" date="2023" name="Mol. Phylogenet. Evol.">
        <title>Genome-scale phylogeny and comparative genomics of the fungal order Sordariales.</title>
        <authorList>
            <person name="Hensen N."/>
            <person name="Bonometti L."/>
            <person name="Westerberg I."/>
            <person name="Brannstrom I.O."/>
            <person name="Guillou S."/>
            <person name="Cros-Aarteil S."/>
            <person name="Calhoun S."/>
            <person name="Haridas S."/>
            <person name="Kuo A."/>
            <person name="Mondo S."/>
            <person name="Pangilinan J."/>
            <person name="Riley R."/>
            <person name="LaButti K."/>
            <person name="Andreopoulos B."/>
            <person name="Lipzen A."/>
            <person name="Chen C."/>
            <person name="Yan M."/>
            <person name="Daum C."/>
            <person name="Ng V."/>
            <person name="Clum A."/>
            <person name="Steindorff A."/>
            <person name="Ohm R.A."/>
            <person name="Martin F."/>
            <person name="Silar P."/>
            <person name="Natvig D.O."/>
            <person name="Lalanne C."/>
            <person name="Gautier V."/>
            <person name="Ament-Velasquez S.L."/>
            <person name="Kruys A."/>
            <person name="Hutchinson M.I."/>
            <person name="Powell A.J."/>
            <person name="Barry K."/>
            <person name="Miller A.N."/>
            <person name="Grigoriev I.V."/>
            <person name="Debuchy R."/>
            <person name="Gladieux P."/>
            <person name="Hiltunen Thoren M."/>
            <person name="Johannesson H."/>
        </authorList>
    </citation>
    <scope>NUCLEOTIDE SEQUENCE</scope>
    <source>
        <strain evidence="3">CBS 232.78</strain>
    </source>
</reference>
<keyword evidence="2" id="KW-1133">Transmembrane helix</keyword>
<reference evidence="3" key="2">
    <citation type="submission" date="2023-06" db="EMBL/GenBank/DDBJ databases">
        <authorList>
            <consortium name="Lawrence Berkeley National Laboratory"/>
            <person name="Haridas S."/>
            <person name="Hensen N."/>
            <person name="Bonometti L."/>
            <person name="Westerberg I."/>
            <person name="Brannstrom I.O."/>
            <person name="Guillou S."/>
            <person name="Cros-Aarteil S."/>
            <person name="Calhoun S."/>
            <person name="Kuo A."/>
            <person name="Mondo S."/>
            <person name="Pangilinan J."/>
            <person name="Riley R."/>
            <person name="LaButti K."/>
            <person name="Andreopoulos B."/>
            <person name="Lipzen A."/>
            <person name="Chen C."/>
            <person name="Yanf M."/>
            <person name="Daum C."/>
            <person name="Ng V."/>
            <person name="Clum A."/>
            <person name="Steindorff A."/>
            <person name="Ohm R."/>
            <person name="Martin F."/>
            <person name="Silar P."/>
            <person name="Natvig D."/>
            <person name="Lalanne C."/>
            <person name="Gautier V."/>
            <person name="Ament-velasquez S.L."/>
            <person name="Kruys A."/>
            <person name="Hutchinson M.I."/>
            <person name="Powell A.J."/>
            <person name="Barry K."/>
            <person name="Miller A.N."/>
            <person name="Grigoriev I.V."/>
            <person name="Debuchy R."/>
            <person name="Gladieux P."/>
            <person name="Thoren M.H."/>
            <person name="Johannesson H."/>
        </authorList>
    </citation>
    <scope>NUCLEOTIDE SEQUENCE</scope>
    <source>
        <strain evidence="3">CBS 232.78</strain>
    </source>
</reference>
<keyword evidence="4" id="KW-1185">Reference proteome</keyword>
<feature type="region of interest" description="Disordered" evidence="1">
    <location>
        <begin position="153"/>
        <end position="200"/>
    </location>
</feature>
<protein>
    <submittedName>
        <fullName evidence="3">Uncharacterized protein</fullName>
    </submittedName>
</protein>
<keyword evidence="2" id="KW-0812">Transmembrane</keyword>